<dbReference type="AlphaFoldDB" id="A0A9L0S4Z6"/>
<sequence length="106" mass="12595">MLDLILLTSHWAVHCWWECKMMQLLWETIWWVLKKLKIELPYDPTIPLLGTYTKELKVGSQRDVCTPVFVAALFTIVKRLKQPKRPSTGEWITRCDTHMQWDAIQP</sequence>
<keyword evidence="3" id="KW-1185">Reference proteome</keyword>
<reference evidence="2" key="2">
    <citation type="submission" date="2025-08" db="UniProtKB">
        <authorList>
            <consortium name="Ensembl"/>
        </authorList>
    </citation>
    <scope>IDENTIFICATION</scope>
    <source>
        <strain evidence="2">Thoroughbred</strain>
    </source>
</reference>
<evidence type="ECO:0000313" key="3">
    <source>
        <dbReference type="Proteomes" id="UP000002281"/>
    </source>
</evidence>
<feature type="signal peptide" evidence="1">
    <location>
        <begin position="1"/>
        <end position="15"/>
    </location>
</feature>
<dbReference type="Proteomes" id="UP000002281">
    <property type="component" value="Chromosome 11"/>
</dbReference>
<evidence type="ECO:0000256" key="1">
    <source>
        <dbReference type="SAM" id="SignalP"/>
    </source>
</evidence>
<dbReference type="Ensembl" id="ENSECAT00000080900.1">
    <property type="protein sequence ID" value="ENSECAP00000069124.1"/>
    <property type="gene ID" value="ENSECAG00000047226.1"/>
</dbReference>
<evidence type="ECO:0000313" key="2">
    <source>
        <dbReference type="Ensembl" id="ENSECAP00000069124.1"/>
    </source>
</evidence>
<keyword evidence="1" id="KW-0732">Signal</keyword>
<reference evidence="2" key="3">
    <citation type="submission" date="2025-09" db="UniProtKB">
        <authorList>
            <consortium name="Ensembl"/>
        </authorList>
    </citation>
    <scope>IDENTIFICATION</scope>
    <source>
        <strain evidence="2">Thoroughbred</strain>
    </source>
</reference>
<name>A0A9L0S4Z6_HORSE</name>
<organism evidence="2 3">
    <name type="scientific">Equus caballus</name>
    <name type="common">Horse</name>
    <dbReference type="NCBI Taxonomy" id="9796"/>
    <lineage>
        <taxon>Eukaryota</taxon>
        <taxon>Metazoa</taxon>
        <taxon>Chordata</taxon>
        <taxon>Craniata</taxon>
        <taxon>Vertebrata</taxon>
        <taxon>Euteleostomi</taxon>
        <taxon>Mammalia</taxon>
        <taxon>Eutheria</taxon>
        <taxon>Laurasiatheria</taxon>
        <taxon>Perissodactyla</taxon>
        <taxon>Equidae</taxon>
        <taxon>Equus</taxon>
    </lineage>
</organism>
<proteinExistence type="predicted"/>
<dbReference type="GeneTree" id="ENSGT01150000286916"/>
<protein>
    <submittedName>
        <fullName evidence="2">Uncharacterized protein</fullName>
    </submittedName>
</protein>
<reference evidence="2 3" key="1">
    <citation type="journal article" date="2009" name="Science">
        <title>Genome sequence, comparative analysis, and population genetics of the domestic horse.</title>
        <authorList>
            <consortium name="Broad Institute Genome Sequencing Platform"/>
            <consortium name="Broad Institute Whole Genome Assembly Team"/>
            <person name="Wade C.M."/>
            <person name="Giulotto E."/>
            <person name="Sigurdsson S."/>
            <person name="Zoli M."/>
            <person name="Gnerre S."/>
            <person name="Imsland F."/>
            <person name="Lear T.L."/>
            <person name="Adelson D.L."/>
            <person name="Bailey E."/>
            <person name="Bellone R.R."/>
            <person name="Bloecker H."/>
            <person name="Distl O."/>
            <person name="Edgar R.C."/>
            <person name="Garber M."/>
            <person name="Leeb T."/>
            <person name="Mauceli E."/>
            <person name="MacLeod J.N."/>
            <person name="Penedo M.C.T."/>
            <person name="Raison J.M."/>
            <person name="Sharpe T."/>
            <person name="Vogel J."/>
            <person name="Andersson L."/>
            <person name="Antczak D.F."/>
            <person name="Biagi T."/>
            <person name="Binns M.M."/>
            <person name="Chowdhary B.P."/>
            <person name="Coleman S.J."/>
            <person name="Della Valle G."/>
            <person name="Fryc S."/>
            <person name="Guerin G."/>
            <person name="Hasegawa T."/>
            <person name="Hill E.W."/>
            <person name="Jurka J."/>
            <person name="Kiialainen A."/>
            <person name="Lindgren G."/>
            <person name="Liu J."/>
            <person name="Magnani E."/>
            <person name="Mickelson J.R."/>
            <person name="Murray J."/>
            <person name="Nergadze S.G."/>
            <person name="Onofrio R."/>
            <person name="Pedroni S."/>
            <person name="Piras M.F."/>
            <person name="Raudsepp T."/>
            <person name="Rocchi M."/>
            <person name="Roeed K.H."/>
            <person name="Ryder O.A."/>
            <person name="Searle S."/>
            <person name="Skow L."/>
            <person name="Swinburne J.E."/>
            <person name="Syvaenen A.C."/>
            <person name="Tozaki T."/>
            <person name="Valberg S.J."/>
            <person name="Vaudin M."/>
            <person name="White J.R."/>
            <person name="Zody M.C."/>
            <person name="Lander E.S."/>
            <person name="Lindblad-Toh K."/>
        </authorList>
    </citation>
    <scope>NUCLEOTIDE SEQUENCE [LARGE SCALE GENOMIC DNA]</scope>
    <source>
        <strain evidence="2 3">Thoroughbred</strain>
    </source>
</reference>
<feature type="chain" id="PRO_5040357164" evidence="1">
    <location>
        <begin position="16"/>
        <end position="106"/>
    </location>
</feature>
<accession>A0A9L0S4Z6</accession>